<dbReference type="PANTHER" id="PTHR13192">
    <property type="entry name" value="MY011 PROTEIN"/>
    <property type="match status" value="1"/>
</dbReference>
<dbReference type="Pfam" id="PF10229">
    <property type="entry name" value="MMADHC"/>
    <property type="match status" value="1"/>
</dbReference>
<dbReference type="PANTHER" id="PTHR13192:SF3">
    <property type="entry name" value="COBALAMIN TRAFFICKING PROTEIN CBLD"/>
    <property type="match status" value="1"/>
</dbReference>
<protein>
    <submittedName>
        <fullName evidence="1">Uncharacterized protein</fullName>
    </submittedName>
</protein>
<gene>
    <name evidence="1" type="ORF">ACJMK2_023489</name>
</gene>
<evidence type="ECO:0000313" key="1">
    <source>
        <dbReference type="EMBL" id="KAL3831784.1"/>
    </source>
</evidence>
<dbReference type="Proteomes" id="UP001634394">
    <property type="component" value="Unassembled WGS sequence"/>
</dbReference>
<sequence>MASRLLSSQGRIVCYLPNLRAVVGHFRSFSAYQNDNTRSYYSEDSSNTERSQSINFPTVWPDKSLGPFGPQDRRFPLPGLIGTSSYMTELTQKARNARHPVSPDLLFQQLPSERQGSVLNHVFNTVESMEQQYCSDKTALSPSDILECTAEECPQLLRKDLSNLFPDRNIMSGDFTVITVSQKTLNDMTSWSEAVALEREELLASFVQGAGEICEALRAAGFWADFIDPSSGKPYLGECTSDTLFETDERYRKLGFEIEDLGCCKVIRHHLWGTHAYVGCLFTNAPVDHPVLLAMQKT</sequence>
<keyword evidence="2" id="KW-1185">Reference proteome</keyword>
<name>A0ABD3T4F0_SINWO</name>
<accession>A0ABD3T4F0</accession>
<proteinExistence type="predicted"/>
<dbReference type="InterPro" id="IPR019362">
    <property type="entry name" value="MMADHC"/>
</dbReference>
<evidence type="ECO:0000313" key="2">
    <source>
        <dbReference type="Proteomes" id="UP001634394"/>
    </source>
</evidence>
<dbReference type="EMBL" id="JBJQND010000019">
    <property type="protein sequence ID" value="KAL3831784.1"/>
    <property type="molecule type" value="Genomic_DNA"/>
</dbReference>
<comment type="caution">
    <text evidence="1">The sequence shown here is derived from an EMBL/GenBank/DDBJ whole genome shotgun (WGS) entry which is preliminary data.</text>
</comment>
<dbReference type="AlphaFoldDB" id="A0ABD3T4F0"/>
<organism evidence="1 2">
    <name type="scientific">Sinanodonta woodiana</name>
    <name type="common">Chinese pond mussel</name>
    <name type="synonym">Anodonta woodiana</name>
    <dbReference type="NCBI Taxonomy" id="1069815"/>
    <lineage>
        <taxon>Eukaryota</taxon>
        <taxon>Metazoa</taxon>
        <taxon>Spiralia</taxon>
        <taxon>Lophotrochozoa</taxon>
        <taxon>Mollusca</taxon>
        <taxon>Bivalvia</taxon>
        <taxon>Autobranchia</taxon>
        <taxon>Heteroconchia</taxon>
        <taxon>Palaeoheterodonta</taxon>
        <taxon>Unionida</taxon>
        <taxon>Unionoidea</taxon>
        <taxon>Unionidae</taxon>
        <taxon>Unioninae</taxon>
        <taxon>Sinanodonta</taxon>
    </lineage>
</organism>
<reference evidence="1 2" key="1">
    <citation type="submission" date="2024-11" db="EMBL/GenBank/DDBJ databases">
        <title>Chromosome-level genome assembly of the freshwater bivalve Anodonta woodiana.</title>
        <authorList>
            <person name="Chen X."/>
        </authorList>
    </citation>
    <scope>NUCLEOTIDE SEQUENCE [LARGE SCALE GENOMIC DNA]</scope>
    <source>
        <strain evidence="1">MN2024</strain>
        <tissue evidence="1">Gills</tissue>
    </source>
</reference>